<comment type="caution">
    <text evidence="2">The sequence shown here is derived from an EMBL/GenBank/DDBJ whole genome shotgun (WGS) entry which is preliminary data.</text>
</comment>
<keyword evidence="1" id="KW-0472">Membrane</keyword>
<dbReference type="Proteomes" id="UP001178507">
    <property type="component" value="Unassembled WGS sequence"/>
</dbReference>
<evidence type="ECO:0000313" key="3">
    <source>
        <dbReference type="Proteomes" id="UP001178507"/>
    </source>
</evidence>
<feature type="transmembrane region" description="Helical" evidence="1">
    <location>
        <begin position="211"/>
        <end position="234"/>
    </location>
</feature>
<organism evidence="2 3">
    <name type="scientific">Effrenium voratum</name>
    <dbReference type="NCBI Taxonomy" id="2562239"/>
    <lineage>
        <taxon>Eukaryota</taxon>
        <taxon>Sar</taxon>
        <taxon>Alveolata</taxon>
        <taxon>Dinophyceae</taxon>
        <taxon>Suessiales</taxon>
        <taxon>Symbiodiniaceae</taxon>
        <taxon>Effrenium</taxon>
    </lineage>
</organism>
<proteinExistence type="predicted"/>
<evidence type="ECO:0000313" key="2">
    <source>
        <dbReference type="EMBL" id="CAJ1378332.1"/>
    </source>
</evidence>
<feature type="transmembrane region" description="Helical" evidence="1">
    <location>
        <begin position="173"/>
        <end position="191"/>
    </location>
</feature>
<protein>
    <submittedName>
        <fullName evidence="2">Uncharacterized protein</fullName>
    </submittedName>
</protein>
<feature type="transmembrane region" description="Helical" evidence="1">
    <location>
        <begin position="104"/>
        <end position="125"/>
    </location>
</feature>
<dbReference type="AlphaFoldDB" id="A0AA36MTF1"/>
<feature type="transmembrane region" description="Helical" evidence="1">
    <location>
        <begin position="505"/>
        <end position="525"/>
    </location>
</feature>
<sequence length="543" mass="60122">MDPCQELRQKHRHWIPVTSCLAGRISIGDRRSASLLSEDDKVVRLRRVSKEVTGKEISFLSRGFVVNFRRLMELQKVFAIIHELIKSTAIAALTLVLAGDVWQLGYSVMFVAILFLIYAFHAAHYDTMDISDYRHLVDLLEDDNGICGGRSIENPNRLLKALSLARTGRRRRAVVIILLFGMLCSGMWTLVGYSWTMELEDTGIWQIGGEFYATLLLVGTLMLIFHAAFEWLYWRETQCVMPVYRSKTGSEPWDPSVHGTPRRFRWFGLPSMWFTSNQAYADLSLWIQHAKGNDGARKVNKVFPEEMALFSLNATGACQLRKTLKSAKLYSVHRGSFLSRAKTALGDLPRASDPEELCVDFVFFDTQSREYLQPEEEYKETQVHALGPALGSSDSPNQPDRSVAMFVQCHLGLEPVASAMAGLSDWPGCSLEPSFAQIQATGGSTGIVLLVLAAVFAAPAFLAPRTGPNVEVDGRVAAIAAGLAPLAVQQPAHAYDSVVAMLQSWLVGGISLVLIYGAAFVAALANPLTKRRMEVKAEVDSMK</sequence>
<evidence type="ECO:0000256" key="1">
    <source>
        <dbReference type="SAM" id="Phobius"/>
    </source>
</evidence>
<feature type="transmembrane region" description="Helical" evidence="1">
    <location>
        <begin position="440"/>
        <end position="462"/>
    </location>
</feature>
<dbReference type="EMBL" id="CAUJNA010000535">
    <property type="protein sequence ID" value="CAJ1378332.1"/>
    <property type="molecule type" value="Genomic_DNA"/>
</dbReference>
<accession>A0AA36MTF1</accession>
<keyword evidence="3" id="KW-1185">Reference proteome</keyword>
<name>A0AA36MTF1_9DINO</name>
<keyword evidence="1" id="KW-0812">Transmembrane</keyword>
<keyword evidence="1" id="KW-1133">Transmembrane helix</keyword>
<reference evidence="2" key="1">
    <citation type="submission" date="2023-08" db="EMBL/GenBank/DDBJ databases">
        <authorList>
            <person name="Chen Y."/>
            <person name="Shah S."/>
            <person name="Dougan E. K."/>
            <person name="Thang M."/>
            <person name="Chan C."/>
        </authorList>
    </citation>
    <scope>NUCLEOTIDE SEQUENCE</scope>
</reference>
<feature type="transmembrane region" description="Helical" evidence="1">
    <location>
        <begin position="77"/>
        <end position="98"/>
    </location>
</feature>
<gene>
    <name evidence="2" type="ORF">EVOR1521_LOCUS6898</name>
</gene>